<evidence type="ECO:0000313" key="1">
    <source>
        <dbReference type="EMBL" id="AGG54088.1"/>
    </source>
</evidence>
<sequence length="177" mass="20868">MIMFDKLFQDGKLRTYIDSNVHDPWEDTPFKGYVYMSPKQKGEFGERFVSSYMMNADHIVKRAKTSTAGHDRVIDDIRTEIKFSLATRNKKGGVNEDQFIINHVSKDKDWQRLIFFGINPDENNCRLVWFTKEDFLNNFEGLFMHQQGGKGIKNDDFICTKVKDLLKQKWVKDISLW</sequence>
<keyword evidence="2" id="KW-1185">Reference proteome</keyword>
<proteinExistence type="predicted"/>
<organism evidence="1 2">
    <name type="scientific">Synechococcus phage S-SSM4</name>
    <dbReference type="NCBI Taxonomy" id="536466"/>
    <lineage>
        <taxon>Viruses</taxon>
        <taxon>Duplodnaviria</taxon>
        <taxon>Heunggongvirae</taxon>
        <taxon>Uroviricota</taxon>
        <taxon>Caudoviricetes</taxon>
        <taxon>Pantevenvirales</taxon>
        <taxon>Kyanoviridae</taxon>
        <taxon>Greenvirus</taxon>
        <taxon>Greenvirus ssm4</taxon>
    </lineage>
</organism>
<dbReference type="Proteomes" id="UP000203282">
    <property type="component" value="Segment"/>
</dbReference>
<reference evidence="1 2" key="1">
    <citation type="submission" date="2010-03" db="EMBL/GenBank/DDBJ databases">
        <title>The Genome Sequence of Cyanophage S-SSM4.</title>
        <authorList>
            <consortium name="The Broad Institute Genome Sequencing Platform"/>
            <person name="Henn M.R."/>
            <person name="Sullivan M.S."/>
            <person name="Osburne M.S."/>
            <person name="Levin J."/>
            <person name="Malboeuf C."/>
            <person name="Casali M."/>
            <person name="Russ C."/>
            <person name="Lennon N."/>
            <person name="Erlich R."/>
            <person name="Young S.K."/>
            <person name="Koehrsen M."/>
            <person name="Yandava C."/>
            <person name="Zeng Q."/>
            <person name="Alvarado L."/>
            <person name="Anderson S."/>
            <person name="Berlin A."/>
            <person name="Borenstein D."/>
            <person name="Chen Z."/>
            <person name="Engels R."/>
            <person name="Freedman E."/>
            <person name="Gellesch M."/>
            <person name="Goldberg J."/>
            <person name="Green L."/>
            <person name="Griggs A."/>
            <person name="Gujja S."/>
            <person name="Heiman D."/>
            <person name="Hepburn T."/>
            <person name="Howarth C."/>
            <person name="Jen D."/>
            <person name="Larson L."/>
            <person name="Lewis B."/>
            <person name="Mehta T."/>
            <person name="Park D."/>
            <person name="Pearson M."/>
            <person name="Roberts A."/>
            <person name="Ryan E."/>
            <person name="Saif S."/>
            <person name="Shea T."/>
            <person name="Shenoy N."/>
            <person name="Sisk P."/>
            <person name="Stolte C."/>
            <person name="Sykes S."/>
            <person name="Walk T."/>
            <person name="White J."/>
            <person name="Yu Q."/>
            <person name="Coleman M.L."/>
            <person name="Huang K.H."/>
            <person name="Weigele P.R."/>
            <person name="DeFrancesco A.S."/>
            <person name="Kern S.E."/>
            <person name="Thompson L.R."/>
            <person name="Fu R."/>
            <person name="Hombeck B."/>
            <person name="Chisholm S.W."/>
            <person name="Haas B."/>
            <person name="Nusbaum C."/>
            <person name="Galagan J."/>
            <person name="Birren B."/>
        </authorList>
    </citation>
    <scope>NUCLEOTIDE SEQUENCE [LARGE SCALE GENOMIC DNA]</scope>
    <source>
        <strain evidence="1 2">S-SSM4</strain>
    </source>
</reference>
<evidence type="ECO:0000313" key="2">
    <source>
        <dbReference type="Proteomes" id="UP000203282"/>
    </source>
</evidence>
<dbReference type="OrthoDB" id="31144at10239"/>
<evidence type="ECO:0008006" key="3">
    <source>
        <dbReference type="Google" id="ProtNLM"/>
    </source>
</evidence>
<dbReference type="GeneID" id="15013446"/>
<gene>
    <name evidence="1" type="ORF">CYXG_00024</name>
</gene>
<dbReference type="RefSeq" id="YP_007677213.1">
    <property type="nucleotide sequence ID" value="NC_020875.1"/>
</dbReference>
<name>M1U2E5_9CAUD</name>
<dbReference type="KEGG" id="vg:15013446"/>
<dbReference type="EMBL" id="HQ316583">
    <property type="protein sequence ID" value="AGG54088.1"/>
    <property type="molecule type" value="Genomic_DNA"/>
</dbReference>
<accession>M1U2E5</accession>
<protein>
    <recommendedName>
        <fullName evidence="3">Restriction endonuclease</fullName>
    </recommendedName>
</protein>